<accession>A0A314UK32</accession>
<gene>
    <name evidence="1" type="ORF">Pyn_24324</name>
</gene>
<organism evidence="1 2">
    <name type="scientific">Prunus yedoensis var. nudiflora</name>
    <dbReference type="NCBI Taxonomy" id="2094558"/>
    <lineage>
        <taxon>Eukaryota</taxon>
        <taxon>Viridiplantae</taxon>
        <taxon>Streptophyta</taxon>
        <taxon>Embryophyta</taxon>
        <taxon>Tracheophyta</taxon>
        <taxon>Spermatophyta</taxon>
        <taxon>Magnoliopsida</taxon>
        <taxon>eudicotyledons</taxon>
        <taxon>Gunneridae</taxon>
        <taxon>Pentapetalae</taxon>
        <taxon>rosids</taxon>
        <taxon>fabids</taxon>
        <taxon>Rosales</taxon>
        <taxon>Rosaceae</taxon>
        <taxon>Amygdaloideae</taxon>
        <taxon>Amygdaleae</taxon>
        <taxon>Prunus</taxon>
    </lineage>
</organism>
<reference evidence="1 2" key="1">
    <citation type="submission" date="2018-02" db="EMBL/GenBank/DDBJ databases">
        <title>Draft genome of wild Prunus yedoensis var. nudiflora.</title>
        <authorList>
            <person name="Baek S."/>
            <person name="Kim J.-H."/>
            <person name="Choi K."/>
            <person name="Kim G.-B."/>
            <person name="Cho A."/>
            <person name="Jang H."/>
            <person name="Shin C.-H."/>
            <person name="Yu H.-J."/>
            <person name="Mun J.-H."/>
        </authorList>
    </citation>
    <scope>NUCLEOTIDE SEQUENCE [LARGE SCALE GENOMIC DNA]</scope>
    <source>
        <strain evidence="2">cv. Jeju island</strain>
        <tissue evidence="1">Leaf</tissue>
    </source>
</reference>
<name>A0A314UK32_PRUYE</name>
<proteinExistence type="predicted"/>
<dbReference type="AlphaFoldDB" id="A0A314UK32"/>
<comment type="caution">
    <text evidence="1">The sequence shown here is derived from an EMBL/GenBank/DDBJ whole genome shotgun (WGS) entry which is preliminary data.</text>
</comment>
<evidence type="ECO:0000313" key="2">
    <source>
        <dbReference type="Proteomes" id="UP000250321"/>
    </source>
</evidence>
<dbReference type="EMBL" id="PJQY01003412">
    <property type="protein sequence ID" value="PQM37701.1"/>
    <property type="molecule type" value="Genomic_DNA"/>
</dbReference>
<dbReference type="Proteomes" id="UP000250321">
    <property type="component" value="Unassembled WGS sequence"/>
</dbReference>
<sequence length="90" mass="10465">MWDPRDIKHQKHTSNSDARKQWQFWPNYGPILASFLSSNEPSSFMKVVQLDVYYDISEFGVIRINVGSSRHQTSEAYQQQRCTKTVAILA</sequence>
<keyword evidence="2" id="KW-1185">Reference proteome</keyword>
<protein>
    <submittedName>
        <fullName evidence="1">Uncharacterized protein</fullName>
    </submittedName>
</protein>
<evidence type="ECO:0000313" key="1">
    <source>
        <dbReference type="EMBL" id="PQM37701.1"/>
    </source>
</evidence>